<dbReference type="EMBL" id="CACVKT020002955">
    <property type="protein sequence ID" value="CAC5380927.1"/>
    <property type="molecule type" value="Genomic_DNA"/>
</dbReference>
<gene>
    <name evidence="2" type="ORF">MCOR_16852</name>
</gene>
<evidence type="ECO:0000259" key="1">
    <source>
        <dbReference type="Pfam" id="PF14291"/>
    </source>
</evidence>
<dbReference type="InterPro" id="IPR025398">
    <property type="entry name" value="DUF4371"/>
</dbReference>
<dbReference type="OrthoDB" id="10023262at2759"/>
<name>A0A6J8BFQ6_MYTCO</name>
<keyword evidence="3" id="KW-1185">Reference proteome</keyword>
<protein>
    <recommendedName>
        <fullName evidence="1">DUF4371 domain-containing protein</fullName>
    </recommendedName>
</protein>
<evidence type="ECO:0000313" key="3">
    <source>
        <dbReference type="Proteomes" id="UP000507470"/>
    </source>
</evidence>
<dbReference type="Pfam" id="PF14291">
    <property type="entry name" value="DUF4371"/>
    <property type="match status" value="1"/>
</dbReference>
<organism evidence="2 3">
    <name type="scientific">Mytilus coruscus</name>
    <name type="common">Sea mussel</name>
    <dbReference type="NCBI Taxonomy" id="42192"/>
    <lineage>
        <taxon>Eukaryota</taxon>
        <taxon>Metazoa</taxon>
        <taxon>Spiralia</taxon>
        <taxon>Lophotrochozoa</taxon>
        <taxon>Mollusca</taxon>
        <taxon>Bivalvia</taxon>
        <taxon>Autobranchia</taxon>
        <taxon>Pteriomorphia</taxon>
        <taxon>Mytilida</taxon>
        <taxon>Mytiloidea</taxon>
        <taxon>Mytilidae</taxon>
        <taxon>Mytilinae</taxon>
        <taxon>Mytilus</taxon>
    </lineage>
</organism>
<sequence length="219" mass="25398">MILRKKTFIKPVTDWSNISGYFKRHERSDSSHFRFVEMADNFLRVIRNEKPSISDSITLTSSRDLQIGKNRHIMRIIIENLILCDRQNIAVRGHTEERGNSMAILNYAASEDEVLSKHLTQLTNEKAKYTSPDIQNEILKIIGSQIRENIVRDCNKSDYFAILADEATDTSTKEQVSLCLRFLDRTDNGLEVRELIICQVIHIRIRGVKQCYFICSYVL</sequence>
<dbReference type="PANTHER" id="PTHR45749:SF21">
    <property type="entry name" value="DUF4371 DOMAIN-CONTAINING PROTEIN"/>
    <property type="match status" value="1"/>
</dbReference>
<feature type="domain" description="DUF4371" evidence="1">
    <location>
        <begin position="86"/>
        <end position="203"/>
    </location>
</feature>
<accession>A0A6J8BFQ6</accession>
<dbReference type="Proteomes" id="UP000507470">
    <property type="component" value="Unassembled WGS sequence"/>
</dbReference>
<evidence type="ECO:0000313" key="2">
    <source>
        <dbReference type="EMBL" id="CAC5380927.1"/>
    </source>
</evidence>
<dbReference type="PANTHER" id="PTHR45749">
    <property type="match status" value="1"/>
</dbReference>
<proteinExistence type="predicted"/>
<reference evidence="2 3" key="1">
    <citation type="submission" date="2020-06" db="EMBL/GenBank/DDBJ databases">
        <authorList>
            <person name="Li R."/>
            <person name="Bekaert M."/>
        </authorList>
    </citation>
    <scope>NUCLEOTIDE SEQUENCE [LARGE SCALE GENOMIC DNA]</scope>
    <source>
        <strain evidence="3">wild</strain>
    </source>
</reference>
<dbReference type="AlphaFoldDB" id="A0A6J8BFQ6"/>